<evidence type="ECO:0000313" key="3">
    <source>
        <dbReference type="Proteomes" id="UP001456524"/>
    </source>
</evidence>
<gene>
    <name evidence="2" type="ORF">IWX90DRAFT_422061</name>
</gene>
<evidence type="ECO:0000256" key="1">
    <source>
        <dbReference type="SAM" id="MobiDB-lite"/>
    </source>
</evidence>
<proteinExistence type="predicted"/>
<dbReference type="Proteomes" id="UP001456524">
    <property type="component" value="Unassembled WGS sequence"/>
</dbReference>
<keyword evidence="3" id="KW-1185">Reference proteome</keyword>
<accession>A0ABR1Y7F8</accession>
<reference evidence="2 3" key="1">
    <citation type="journal article" date="2022" name="G3 (Bethesda)">
        <title>Enemy or ally: a genomic approach to elucidate the lifestyle of Phyllosticta citrichinaensis.</title>
        <authorList>
            <person name="Buijs V.A."/>
            <person name="Groenewald J.Z."/>
            <person name="Haridas S."/>
            <person name="LaButti K.M."/>
            <person name="Lipzen A."/>
            <person name="Martin F.M."/>
            <person name="Barry K."/>
            <person name="Grigoriev I.V."/>
            <person name="Crous P.W."/>
            <person name="Seidl M.F."/>
        </authorList>
    </citation>
    <scope>NUCLEOTIDE SEQUENCE [LARGE SCALE GENOMIC DNA]</scope>
    <source>
        <strain evidence="2 3">CBS 129764</strain>
    </source>
</reference>
<sequence length="99" mass="11862">MYLAFWLSSFASSPLLGFYLFQSSWSWHSQARQDRLRRLVRRAAPYLRWTLRRETAWRRQETQSQAKATCQPADPSEPREEKSCLSCLLYWTSHGHRHC</sequence>
<feature type="region of interest" description="Disordered" evidence="1">
    <location>
        <begin position="59"/>
        <end position="80"/>
    </location>
</feature>
<dbReference type="EMBL" id="JBBWUH010000001">
    <property type="protein sequence ID" value="KAK8177828.1"/>
    <property type="molecule type" value="Genomic_DNA"/>
</dbReference>
<comment type="caution">
    <text evidence="2">The sequence shown here is derived from an EMBL/GenBank/DDBJ whole genome shotgun (WGS) entry which is preliminary data.</text>
</comment>
<protein>
    <recommendedName>
        <fullName evidence="4">Secreted protein</fullName>
    </recommendedName>
</protein>
<evidence type="ECO:0008006" key="4">
    <source>
        <dbReference type="Google" id="ProtNLM"/>
    </source>
</evidence>
<name>A0ABR1Y7F8_9PEZI</name>
<evidence type="ECO:0000313" key="2">
    <source>
        <dbReference type="EMBL" id="KAK8177828.1"/>
    </source>
</evidence>
<organism evidence="2 3">
    <name type="scientific">Phyllosticta citrichinensis</name>
    <dbReference type="NCBI Taxonomy" id="1130410"/>
    <lineage>
        <taxon>Eukaryota</taxon>
        <taxon>Fungi</taxon>
        <taxon>Dikarya</taxon>
        <taxon>Ascomycota</taxon>
        <taxon>Pezizomycotina</taxon>
        <taxon>Dothideomycetes</taxon>
        <taxon>Dothideomycetes incertae sedis</taxon>
        <taxon>Botryosphaeriales</taxon>
        <taxon>Phyllostictaceae</taxon>
        <taxon>Phyllosticta</taxon>
    </lineage>
</organism>